<dbReference type="AlphaFoldDB" id="A0AAN7K210"/>
<protein>
    <recommendedName>
        <fullName evidence="3">CTLH domain-containing protein</fullName>
    </recommendedName>
</protein>
<gene>
    <name evidence="4" type="ORF">SAY87_009630</name>
</gene>
<name>A0AAN7K210_9MYRT</name>
<evidence type="ECO:0000256" key="1">
    <source>
        <dbReference type="ARBA" id="ARBA00022574"/>
    </source>
</evidence>
<dbReference type="PANTHER" id="PTHR44083:SF30">
    <property type="entry name" value="TOPLESS-LIKE PROTEIN"/>
    <property type="match status" value="1"/>
</dbReference>
<accession>A0AAN7K210</accession>
<dbReference type="SMART" id="SM00668">
    <property type="entry name" value="CTLH"/>
    <property type="match status" value="1"/>
</dbReference>
<evidence type="ECO:0000313" key="4">
    <source>
        <dbReference type="EMBL" id="KAK4755873.1"/>
    </source>
</evidence>
<keyword evidence="5" id="KW-1185">Reference proteome</keyword>
<dbReference type="PROSITE" id="PS50896">
    <property type="entry name" value="LISH"/>
    <property type="match status" value="1"/>
</dbReference>
<feature type="domain" description="CTLH" evidence="3">
    <location>
        <begin position="38"/>
        <end position="92"/>
    </location>
</feature>
<proteinExistence type="predicted"/>
<dbReference type="InterPro" id="IPR054080">
    <property type="entry name" value="TPR1-like_2nd"/>
</dbReference>
<organism evidence="4 5">
    <name type="scientific">Trapa incisa</name>
    <dbReference type="NCBI Taxonomy" id="236973"/>
    <lineage>
        <taxon>Eukaryota</taxon>
        <taxon>Viridiplantae</taxon>
        <taxon>Streptophyta</taxon>
        <taxon>Embryophyta</taxon>
        <taxon>Tracheophyta</taxon>
        <taxon>Spermatophyta</taxon>
        <taxon>Magnoliopsida</taxon>
        <taxon>eudicotyledons</taxon>
        <taxon>Gunneridae</taxon>
        <taxon>Pentapetalae</taxon>
        <taxon>rosids</taxon>
        <taxon>malvids</taxon>
        <taxon>Myrtales</taxon>
        <taxon>Lythraceae</taxon>
        <taxon>Trapa</taxon>
    </lineage>
</organism>
<comment type="caution">
    <text evidence="4">The sequence shown here is derived from an EMBL/GenBank/DDBJ whole genome shotgun (WGS) entry which is preliminary data.</text>
</comment>
<evidence type="ECO:0000259" key="3">
    <source>
        <dbReference type="PROSITE" id="PS50897"/>
    </source>
</evidence>
<evidence type="ECO:0000256" key="2">
    <source>
        <dbReference type="ARBA" id="ARBA00022737"/>
    </source>
</evidence>
<dbReference type="InterPro" id="IPR027728">
    <property type="entry name" value="Topless_fam"/>
</dbReference>
<dbReference type="Pfam" id="PF21889">
    <property type="entry name" value="TPR1-like_2nd"/>
    <property type="match status" value="1"/>
</dbReference>
<dbReference type="SMART" id="SM00667">
    <property type="entry name" value="LisH"/>
    <property type="match status" value="1"/>
</dbReference>
<dbReference type="Pfam" id="PF08513">
    <property type="entry name" value="LisH"/>
    <property type="match status" value="1"/>
</dbReference>
<dbReference type="InterPro" id="IPR006595">
    <property type="entry name" value="CTLH_C"/>
</dbReference>
<dbReference type="PANTHER" id="PTHR44083">
    <property type="entry name" value="TOPLESS-RELATED PROTEIN 1-RELATED"/>
    <property type="match status" value="1"/>
</dbReference>
<dbReference type="GO" id="GO:0006355">
    <property type="term" value="P:regulation of DNA-templated transcription"/>
    <property type="evidence" value="ECO:0007669"/>
    <property type="project" value="InterPro"/>
</dbReference>
<keyword evidence="1" id="KW-0853">WD repeat</keyword>
<evidence type="ECO:0000313" key="5">
    <source>
        <dbReference type="Proteomes" id="UP001345219"/>
    </source>
</evidence>
<dbReference type="EMBL" id="JAXIOK010000014">
    <property type="protein sequence ID" value="KAK4755873.1"/>
    <property type="molecule type" value="Genomic_DNA"/>
</dbReference>
<dbReference type="PROSITE" id="PS50897">
    <property type="entry name" value="CTLH"/>
    <property type="match status" value="1"/>
</dbReference>
<dbReference type="Proteomes" id="UP001345219">
    <property type="component" value="Chromosome 8"/>
</dbReference>
<reference evidence="4 5" key="1">
    <citation type="journal article" date="2023" name="Hortic Res">
        <title>Pangenome of water caltrop reveals structural variations and asymmetric subgenome divergence after allopolyploidization.</title>
        <authorList>
            <person name="Zhang X."/>
            <person name="Chen Y."/>
            <person name="Wang L."/>
            <person name="Yuan Y."/>
            <person name="Fang M."/>
            <person name="Shi L."/>
            <person name="Lu R."/>
            <person name="Comes H.P."/>
            <person name="Ma Y."/>
            <person name="Chen Y."/>
            <person name="Huang G."/>
            <person name="Zhou Y."/>
            <person name="Zheng Z."/>
            <person name="Qiu Y."/>
        </authorList>
    </citation>
    <scope>NUCLEOTIDE SEQUENCE [LARGE SCALE GENOMIC DNA]</scope>
    <source>
        <tissue evidence="4">Roots</tissue>
    </source>
</reference>
<sequence>MSAPNKDLSYMVLQYLNEEGYSATARLFERESGCYFYMEYFEYAVMNGQWEAAEKYLSSFTKFDDNQFSLKVYFDMRKQHFLETLDSGDRAKALDILMKDLKVFAIYDDHLFNEMTQLLTITNIRENEKLAFYKDAFTQRGRMMTEIKTLIKRNPAFKGKLKYPSMEGQRLKNLVNQMVQPDAFSSS</sequence>
<dbReference type="InterPro" id="IPR006594">
    <property type="entry name" value="LisH"/>
</dbReference>
<keyword evidence="2" id="KW-0677">Repeat</keyword>